<dbReference type="Pfam" id="PF07508">
    <property type="entry name" value="Recombinase"/>
    <property type="match status" value="1"/>
</dbReference>
<sequence length="528" mass="59363">MTNMHKLRAAIYLRVSTEEHREGEVRSYERQRSGSANGINGLVEQHKLKVVHEFIEEDGTSASRQSTNARPQWEAALAGLGYDYDVLVSEEISRASRKGIDDFQRIDKICRERDARFISSVIDTASNEWSLVGPLLFELAARETDQLSKRVKGGMSTIAAKGGWVGGPIPFMWNINRTGDVNHPTFSLNEDVCYWIRQAAIKLLEGESYHEVAQFFTDNDFMNHSGKRWSSKALRSMFYKPAILGQRQYKGNIICGEDGKPIQYTPTVVDPDVLTQIRANHIRKGSLNKEGSGVNPQATRILQIVECCCGRKMVASGGNKNEPRQRRSFYRCNLCTPSNAVYGEELEDIVALAAFQFISQLEADSDLTTAVLSAMAERFTPGEQHRSKVASAELVEIKHRFSKLRRSYMLGEVDDEEWAEIQQVAKDRMWDLEAEVSLIPPPALSLNDLWDFEENGPIGEGSVWASLSKHRKRDVLQSVIKKVIVDVKDPAKSRLVASAPEGRVTIEFVQPQTKTEKAEKTNQLAEVL</sequence>
<dbReference type="InterPro" id="IPR036162">
    <property type="entry name" value="Resolvase-like_N_sf"/>
</dbReference>
<feature type="domain" description="Resolvase/invertase-type recombinase catalytic" evidence="3">
    <location>
        <begin position="8"/>
        <end position="162"/>
    </location>
</feature>
<dbReference type="InterPro" id="IPR038109">
    <property type="entry name" value="DNA_bind_recomb_sf"/>
</dbReference>
<protein>
    <submittedName>
        <fullName evidence="5">Probable integrase</fullName>
    </submittedName>
</protein>
<dbReference type="SMART" id="SM00857">
    <property type="entry name" value="Resolvase"/>
    <property type="match status" value="1"/>
</dbReference>
<dbReference type="GO" id="GO:0000150">
    <property type="term" value="F:DNA strand exchange activity"/>
    <property type="evidence" value="ECO:0007669"/>
    <property type="project" value="InterPro"/>
</dbReference>
<dbReference type="InterPro" id="IPR006119">
    <property type="entry name" value="Resolv_N"/>
</dbReference>
<dbReference type="PROSITE" id="PS51736">
    <property type="entry name" value="RECOMBINASES_3"/>
    <property type="match status" value="1"/>
</dbReference>
<dbReference type="GO" id="GO:0003677">
    <property type="term" value="F:DNA binding"/>
    <property type="evidence" value="ECO:0007669"/>
    <property type="project" value="UniProtKB-KW"/>
</dbReference>
<feature type="domain" description="Recombinase" evidence="4">
    <location>
        <begin position="170"/>
        <end position="287"/>
    </location>
</feature>
<dbReference type="PROSITE" id="PS51737">
    <property type="entry name" value="RECOMBINASE_DNA_BIND"/>
    <property type="match status" value="1"/>
</dbReference>
<organism evidence="5">
    <name type="scientific">uncultured marine bacterium Ant4E12</name>
    <dbReference type="NCBI Taxonomy" id="360424"/>
    <lineage>
        <taxon>Bacteria</taxon>
        <taxon>environmental samples</taxon>
    </lineage>
</organism>
<dbReference type="Gene3D" id="3.40.50.1390">
    <property type="entry name" value="Resolvase, N-terminal catalytic domain"/>
    <property type="match status" value="1"/>
</dbReference>
<accession>Q2PYE2</accession>
<dbReference type="EMBL" id="DQ295238">
    <property type="protein sequence ID" value="ABC25285.1"/>
    <property type="molecule type" value="Genomic_DNA"/>
</dbReference>
<dbReference type="InterPro" id="IPR011109">
    <property type="entry name" value="DNA_bind_recombinase_dom"/>
</dbReference>
<dbReference type="PANTHER" id="PTHR30461">
    <property type="entry name" value="DNA-INVERTASE FROM LAMBDOID PROPHAGE"/>
    <property type="match status" value="1"/>
</dbReference>
<evidence type="ECO:0000256" key="1">
    <source>
        <dbReference type="ARBA" id="ARBA00023125"/>
    </source>
</evidence>
<evidence type="ECO:0000259" key="3">
    <source>
        <dbReference type="PROSITE" id="PS51736"/>
    </source>
</evidence>
<dbReference type="CDD" id="cd00338">
    <property type="entry name" value="Ser_Recombinase"/>
    <property type="match status" value="1"/>
</dbReference>
<dbReference type="Pfam" id="PF00239">
    <property type="entry name" value="Resolvase"/>
    <property type="match status" value="1"/>
</dbReference>
<evidence type="ECO:0000259" key="4">
    <source>
        <dbReference type="PROSITE" id="PS51737"/>
    </source>
</evidence>
<keyword evidence="1" id="KW-0238">DNA-binding</keyword>
<name>Q2PYE2_9BACT</name>
<evidence type="ECO:0000313" key="5">
    <source>
        <dbReference type="EMBL" id="ABC25285.1"/>
    </source>
</evidence>
<dbReference type="AlphaFoldDB" id="Q2PYE2"/>
<dbReference type="SUPFAM" id="SSF53041">
    <property type="entry name" value="Resolvase-like"/>
    <property type="match status" value="1"/>
</dbReference>
<keyword evidence="2" id="KW-0233">DNA recombination</keyword>
<dbReference type="Gene3D" id="3.90.1750.20">
    <property type="entry name" value="Putative Large Serine Recombinase, Chain B, Domain 2"/>
    <property type="match status" value="1"/>
</dbReference>
<evidence type="ECO:0000256" key="2">
    <source>
        <dbReference type="ARBA" id="ARBA00023172"/>
    </source>
</evidence>
<dbReference type="PANTHER" id="PTHR30461:SF2">
    <property type="entry name" value="SERINE RECOMBINASE PINE-RELATED"/>
    <property type="match status" value="1"/>
</dbReference>
<reference evidence="5" key="1">
    <citation type="journal article" date="2006" name="Appl. Environ. Microbiol.">
        <title>Comparative genomics of DNA fragments from six Antarctic marine planktonic bacteria.</title>
        <authorList>
            <person name="Grzymski J.J."/>
            <person name="Carter B.J."/>
            <person name="DeLong E.F."/>
            <person name="Feldman R.A."/>
            <person name="Ghadiri A."/>
            <person name="Murray A.E."/>
        </authorList>
    </citation>
    <scope>NUCLEOTIDE SEQUENCE</scope>
</reference>
<proteinExistence type="predicted"/>
<dbReference type="InterPro" id="IPR050639">
    <property type="entry name" value="SSR_resolvase"/>
</dbReference>